<feature type="compositionally biased region" description="Basic and acidic residues" evidence="1">
    <location>
        <begin position="76"/>
        <end position="86"/>
    </location>
</feature>
<dbReference type="AlphaFoldDB" id="W0EZA0"/>
<reference evidence="2 3" key="1">
    <citation type="submission" date="2013-12" db="EMBL/GenBank/DDBJ databases">
        <authorList>
            <consortium name="DOE Joint Genome Institute"/>
            <person name="Eisen J."/>
            <person name="Huntemann M."/>
            <person name="Han J."/>
            <person name="Chen A."/>
            <person name="Kyrpides N."/>
            <person name="Mavromatis K."/>
            <person name="Markowitz V."/>
            <person name="Palaniappan K."/>
            <person name="Ivanova N."/>
            <person name="Schaumberg A."/>
            <person name="Pati A."/>
            <person name="Liolios K."/>
            <person name="Nordberg H.P."/>
            <person name="Cantor M.N."/>
            <person name="Hua S.X."/>
            <person name="Woyke T."/>
        </authorList>
    </citation>
    <scope>NUCLEOTIDE SEQUENCE [LARGE SCALE GENOMIC DNA]</scope>
    <source>
        <strain evidence="3">DSM 19437</strain>
    </source>
</reference>
<gene>
    <name evidence="2" type="ORF">NIASO_14920</name>
</gene>
<sequence length="95" mass="10718">MDKREKLDGMDKILRELDDLKNSETSVLKKIAQIEAENINLGVGLLDQTLPDVHENIDKAIAEIDQIIGKFTEHRNKFSKDNKLEEPAEEASGES</sequence>
<dbReference type="EMBL" id="CP007035">
    <property type="protein sequence ID" value="AHF16092.1"/>
    <property type="molecule type" value="Genomic_DNA"/>
</dbReference>
<dbReference type="OrthoDB" id="675448at2"/>
<protein>
    <submittedName>
        <fullName evidence="2">Uncharacterized protein</fullName>
    </submittedName>
</protein>
<evidence type="ECO:0000313" key="3">
    <source>
        <dbReference type="Proteomes" id="UP000003586"/>
    </source>
</evidence>
<feature type="region of interest" description="Disordered" evidence="1">
    <location>
        <begin position="76"/>
        <end position="95"/>
    </location>
</feature>
<dbReference type="HOGENOM" id="CLU_185106_0_0_10"/>
<organism evidence="2 3">
    <name type="scientific">Niabella soli DSM 19437</name>
    <dbReference type="NCBI Taxonomy" id="929713"/>
    <lineage>
        <taxon>Bacteria</taxon>
        <taxon>Pseudomonadati</taxon>
        <taxon>Bacteroidota</taxon>
        <taxon>Chitinophagia</taxon>
        <taxon>Chitinophagales</taxon>
        <taxon>Chitinophagaceae</taxon>
        <taxon>Niabella</taxon>
    </lineage>
</organism>
<dbReference type="Proteomes" id="UP000003586">
    <property type="component" value="Chromosome"/>
</dbReference>
<dbReference type="KEGG" id="nso:NIASO_14920"/>
<evidence type="ECO:0000256" key="1">
    <source>
        <dbReference type="SAM" id="MobiDB-lite"/>
    </source>
</evidence>
<name>W0EZA0_9BACT</name>
<proteinExistence type="predicted"/>
<keyword evidence="3" id="KW-1185">Reference proteome</keyword>
<dbReference type="RefSeq" id="WP_008586765.1">
    <property type="nucleotide sequence ID" value="NZ_CP007035.1"/>
</dbReference>
<accession>W0EZA0</accession>
<evidence type="ECO:0000313" key="2">
    <source>
        <dbReference type="EMBL" id="AHF16092.1"/>
    </source>
</evidence>
<dbReference type="eggNOG" id="ENOG5032SSE">
    <property type="taxonomic scope" value="Bacteria"/>
</dbReference>